<accession>A0AAD4M6L6</accession>
<reference evidence="1" key="1">
    <citation type="journal article" date="2022" name="New Phytol.">
        <title>Evolutionary transition to the ectomycorrhizal habit in the genomes of a hyperdiverse lineage of mushroom-forming fungi.</title>
        <authorList>
            <person name="Looney B."/>
            <person name="Miyauchi S."/>
            <person name="Morin E."/>
            <person name="Drula E."/>
            <person name="Courty P.E."/>
            <person name="Kohler A."/>
            <person name="Kuo A."/>
            <person name="LaButti K."/>
            <person name="Pangilinan J."/>
            <person name="Lipzen A."/>
            <person name="Riley R."/>
            <person name="Andreopoulos W."/>
            <person name="He G."/>
            <person name="Johnson J."/>
            <person name="Nolan M."/>
            <person name="Tritt A."/>
            <person name="Barry K.W."/>
            <person name="Grigoriev I.V."/>
            <person name="Nagy L.G."/>
            <person name="Hibbett D."/>
            <person name="Henrissat B."/>
            <person name="Matheny P.B."/>
            <person name="Labbe J."/>
            <person name="Martin F.M."/>
        </authorList>
    </citation>
    <scope>NUCLEOTIDE SEQUENCE</scope>
    <source>
        <strain evidence="1">BPL690</strain>
    </source>
</reference>
<evidence type="ECO:0000313" key="1">
    <source>
        <dbReference type="EMBL" id="KAI0302345.1"/>
    </source>
</evidence>
<sequence length="161" mass="17585">MAFCVDGERLSASGQFLKLPRLCSHRLGATVWSESCLQFLSARSCGQAFFCASCAAVDSSSTALAPIRTPRVFHDNMMLSLAASITLLQSCHRCGLRPAVSVHACGGRVLRRMPRVPFFKMQVNPFCKCPLSCPCPRIVNAFSIVSCLCLCPAVHCFLFVY</sequence>
<organism evidence="1 2">
    <name type="scientific">Multifurca ochricompacta</name>
    <dbReference type="NCBI Taxonomy" id="376703"/>
    <lineage>
        <taxon>Eukaryota</taxon>
        <taxon>Fungi</taxon>
        <taxon>Dikarya</taxon>
        <taxon>Basidiomycota</taxon>
        <taxon>Agaricomycotina</taxon>
        <taxon>Agaricomycetes</taxon>
        <taxon>Russulales</taxon>
        <taxon>Russulaceae</taxon>
        <taxon>Multifurca</taxon>
    </lineage>
</organism>
<dbReference type="AlphaFoldDB" id="A0AAD4M6L6"/>
<protein>
    <submittedName>
        <fullName evidence="1">Uncharacterized protein</fullName>
    </submittedName>
</protein>
<proteinExistence type="predicted"/>
<comment type="caution">
    <text evidence="1">The sequence shown here is derived from an EMBL/GenBank/DDBJ whole genome shotgun (WGS) entry which is preliminary data.</text>
</comment>
<evidence type="ECO:0000313" key="2">
    <source>
        <dbReference type="Proteomes" id="UP001203297"/>
    </source>
</evidence>
<keyword evidence="2" id="KW-1185">Reference proteome</keyword>
<dbReference type="Proteomes" id="UP001203297">
    <property type="component" value="Unassembled WGS sequence"/>
</dbReference>
<dbReference type="EMBL" id="WTXG01000011">
    <property type="protein sequence ID" value="KAI0302345.1"/>
    <property type="molecule type" value="Genomic_DNA"/>
</dbReference>
<name>A0AAD4M6L6_9AGAM</name>
<gene>
    <name evidence="1" type="ORF">B0F90DRAFT_207660</name>
</gene>